<dbReference type="SUPFAM" id="SSF103088">
    <property type="entry name" value="OmpA-like"/>
    <property type="match status" value="1"/>
</dbReference>
<evidence type="ECO:0000256" key="3">
    <source>
        <dbReference type="ARBA" id="ARBA00022475"/>
    </source>
</evidence>
<evidence type="ECO:0000256" key="5">
    <source>
        <dbReference type="ARBA" id="ARBA00022989"/>
    </source>
</evidence>
<accession>A0A401G4N6</accession>
<evidence type="ECO:0000256" key="6">
    <source>
        <dbReference type="ARBA" id="ARBA00023136"/>
    </source>
</evidence>
<dbReference type="RefSeq" id="WP_124331478.1">
    <property type="nucleotide sequence ID" value="NZ_BEXT01000002.1"/>
</dbReference>
<dbReference type="PANTHER" id="PTHR30329">
    <property type="entry name" value="STATOR ELEMENT OF FLAGELLAR MOTOR COMPLEX"/>
    <property type="match status" value="1"/>
</dbReference>
<dbReference type="InterPro" id="IPR050330">
    <property type="entry name" value="Bact_OuterMem_StrucFunc"/>
</dbReference>
<keyword evidence="3" id="KW-1003">Cell membrane</keyword>
<dbReference type="EMBL" id="BEXT01000002">
    <property type="protein sequence ID" value="GBC64161.1"/>
    <property type="molecule type" value="Genomic_DNA"/>
</dbReference>
<keyword evidence="11" id="KW-1185">Reference proteome</keyword>
<reference evidence="11" key="1">
    <citation type="submission" date="2017-11" db="EMBL/GenBank/DDBJ databases">
        <authorList>
            <person name="Watanabe M."/>
            <person name="Kojima H."/>
        </authorList>
    </citation>
    <scope>NUCLEOTIDE SEQUENCE [LARGE SCALE GENOMIC DNA]</scope>
    <source>
        <strain evidence="11">Tokyo 01</strain>
    </source>
</reference>
<dbReference type="Proteomes" id="UP000288096">
    <property type="component" value="Unassembled WGS sequence"/>
</dbReference>
<feature type="domain" description="OmpA-like" evidence="9">
    <location>
        <begin position="118"/>
        <end position="239"/>
    </location>
</feature>
<dbReference type="InterPro" id="IPR006665">
    <property type="entry name" value="OmpA-like"/>
</dbReference>
<keyword evidence="4 8" id="KW-0812">Transmembrane</keyword>
<dbReference type="OrthoDB" id="9783110at2"/>
<dbReference type="Pfam" id="PF13677">
    <property type="entry name" value="MotB_plug"/>
    <property type="match status" value="1"/>
</dbReference>
<comment type="caution">
    <text evidence="10">The sequence shown here is derived from an EMBL/GenBank/DDBJ whole genome shotgun (WGS) entry which is preliminary data.</text>
</comment>
<dbReference type="Gene3D" id="2.40.10.220">
    <property type="entry name" value="predicted glycosyltransferase like domains"/>
    <property type="match status" value="1"/>
</dbReference>
<dbReference type="Pfam" id="PF07238">
    <property type="entry name" value="PilZ"/>
    <property type="match status" value="1"/>
</dbReference>
<dbReference type="InterPro" id="IPR009875">
    <property type="entry name" value="PilZ_domain"/>
</dbReference>
<dbReference type="AlphaFoldDB" id="A0A401G4N6"/>
<evidence type="ECO:0000256" key="1">
    <source>
        <dbReference type="ARBA" id="ARBA00004162"/>
    </source>
</evidence>
<dbReference type="PANTHER" id="PTHR30329:SF21">
    <property type="entry name" value="LIPOPROTEIN YIAD-RELATED"/>
    <property type="match status" value="1"/>
</dbReference>
<dbReference type="InterPro" id="IPR036737">
    <property type="entry name" value="OmpA-like_sf"/>
</dbReference>
<evidence type="ECO:0000256" key="2">
    <source>
        <dbReference type="ARBA" id="ARBA00008914"/>
    </source>
</evidence>
<evidence type="ECO:0000313" key="11">
    <source>
        <dbReference type="Proteomes" id="UP000288096"/>
    </source>
</evidence>
<sequence length="362" mass="41256">MRNTTYDNGFITYDDDATWLVTYADLMTLLLVFFILLYTLASNEMNGYKTSLKEIQAQANEKEKMAGVMELMEKLDPEEFTLEEVTGLKTRNTELLESVRQMVRTTGQGKNISTQLKDGKIIISISGEALFKSGSAELNPDAVPVFNKMALQFNDYPDYTINIKGHTDDNPISTQLFPSNWELSAIRATNVLKFMILKGLDPSRLTATGYGEIMPKVPNINDGNRAMNRRVEFVLEKKNSKISAVDPEETDNRREAYRYVFSKRQRPSIFFKGRPVNLLNISAGGLAFKNNQFTLEDHDLIELDLDISEFGKDTPIAVRIRISRINDQGICQCRFEGLNSNQEELIHKYVLELQKKDLKYEG</sequence>
<evidence type="ECO:0000256" key="7">
    <source>
        <dbReference type="PROSITE-ProRule" id="PRU00473"/>
    </source>
</evidence>
<evidence type="ECO:0000313" key="10">
    <source>
        <dbReference type="EMBL" id="GBC64161.1"/>
    </source>
</evidence>
<keyword evidence="5 8" id="KW-1133">Transmembrane helix</keyword>
<keyword evidence="6 7" id="KW-0472">Membrane</keyword>
<dbReference type="CDD" id="cd07185">
    <property type="entry name" value="OmpA_C-like"/>
    <property type="match status" value="1"/>
</dbReference>
<dbReference type="PROSITE" id="PS51123">
    <property type="entry name" value="OMPA_2"/>
    <property type="match status" value="1"/>
</dbReference>
<comment type="similarity">
    <text evidence="2">Belongs to the MotB family.</text>
</comment>
<evidence type="ECO:0000259" key="9">
    <source>
        <dbReference type="PROSITE" id="PS51123"/>
    </source>
</evidence>
<proteinExistence type="inferred from homology"/>
<name>A0A401G4N6_9BACT</name>
<reference evidence="11" key="2">
    <citation type="submission" date="2019-01" db="EMBL/GenBank/DDBJ databases">
        <title>Genome sequence of Desulfonema ishimotonii strain Tokyo 01.</title>
        <authorList>
            <person name="Fukui M."/>
        </authorList>
    </citation>
    <scope>NUCLEOTIDE SEQUENCE [LARGE SCALE GENOMIC DNA]</scope>
    <source>
        <strain evidence="11">Tokyo 01</strain>
    </source>
</reference>
<dbReference type="GO" id="GO:0035438">
    <property type="term" value="F:cyclic-di-GMP binding"/>
    <property type="evidence" value="ECO:0007669"/>
    <property type="project" value="InterPro"/>
</dbReference>
<gene>
    <name evidence="10" type="ORF">DENIS_5179</name>
</gene>
<dbReference type="GO" id="GO:0005886">
    <property type="term" value="C:plasma membrane"/>
    <property type="evidence" value="ECO:0007669"/>
    <property type="project" value="UniProtKB-SubCell"/>
</dbReference>
<evidence type="ECO:0000256" key="4">
    <source>
        <dbReference type="ARBA" id="ARBA00022692"/>
    </source>
</evidence>
<feature type="transmembrane region" description="Helical" evidence="8">
    <location>
        <begin position="20"/>
        <end position="41"/>
    </location>
</feature>
<protein>
    <submittedName>
        <fullName evidence="10">Membrane protein</fullName>
    </submittedName>
</protein>
<evidence type="ECO:0000256" key="8">
    <source>
        <dbReference type="SAM" id="Phobius"/>
    </source>
</evidence>
<dbReference type="InterPro" id="IPR025713">
    <property type="entry name" value="MotB-like_N_dom"/>
</dbReference>
<organism evidence="10 11">
    <name type="scientific">Desulfonema ishimotonii</name>
    <dbReference type="NCBI Taxonomy" id="45657"/>
    <lineage>
        <taxon>Bacteria</taxon>
        <taxon>Pseudomonadati</taxon>
        <taxon>Thermodesulfobacteriota</taxon>
        <taxon>Desulfobacteria</taxon>
        <taxon>Desulfobacterales</taxon>
        <taxon>Desulfococcaceae</taxon>
        <taxon>Desulfonema</taxon>
    </lineage>
</organism>
<dbReference type="Pfam" id="PF00691">
    <property type="entry name" value="OmpA"/>
    <property type="match status" value="1"/>
</dbReference>
<comment type="subcellular location">
    <subcellularLocation>
        <location evidence="1">Cell membrane</location>
        <topology evidence="1">Single-pass membrane protein</topology>
    </subcellularLocation>
</comment>
<dbReference type="Gene3D" id="3.30.1330.60">
    <property type="entry name" value="OmpA-like domain"/>
    <property type="match status" value="1"/>
</dbReference>